<feature type="domain" description="STAS" evidence="1">
    <location>
        <begin position="1"/>
        <end position="52"/>
    </location>
</feature>
<protein>
    <recommendedName>
        <fullName evidence="1">STAS domain-containing protein</fullName>
    </recommendedName>
</protein>
<evidence type="ECO:0000313" key="2">
    <source>
        <dbReference type="EMBL" id="MPN16941.1"/>
    </source>
</evidence>
<accession>A0A645FR95</accession>
<dbReference type="InterPro" id="IPR036513">
    <property type="entry name" value="STAS_dom_sf"/>
</dbReference>
<dbReference type="AlphaFoldDB" id="A0A645FR95"/>
<dbReference type="EMBL" id="VSSQ01063953">
    <property type="protein sequence ID" value="MPN16941.1"/>
    <property type="molecule type" value="Genomic_DNA"/>
</dbReference>
<organism evidence="2">
    <name type="scientific">bioreactor metagenome</name>
    <dbReference type="NCBI Taxonomy" id="1076179"/>
    <lineage>
        <taxon>unclassified sequences</taxon>
        <taxon>metagenomes</taxon>
        <taxon>ecological metagenomes</taxon>
    </lineage>
</organism>
<comment type="caution">
    <text evidence="2">The sequence shown here is derived from an EMBL/GenBank/DDBJ whole genome shotgun (WGS) entry which is preliminary data.</text>
</comment>
<sequence>MKHYENATKRGQKILFSSVQPKVMEVFGRAGLVKLAGADSFYFSVDKAILEHIVIKDPRKHTAPAH</sequence>
<dbReference type="InterPro" id="IPR002645">
    <property type="entry name" value="STAS_dom"/>
</dbReference>
<evidence type="ECO:0000259" key="1">
    <source>
        <dbReference type="PROSITE" id="PS50801"/>
    </source>
</evidence>
<name>A0A645FR95_9ZZZZ</name>
<gene>
    <name evidence="2" type="ORF">SDC9_164290</name>
</gene>
<dbReference type="PROSITE" id="PS50801">
    <property type="entry name" value="STAS"/>
    <property type="match status" value="1"/>
</dbReference>
<reference evidence="2" key="1">
    <citation type="submission" date="2019-08" db="EMBL/GenBank/DDBJ databases">
        <authorList>
            <person name="Kucharzyk K."/>
            <person name="Murdoch R.W."/>
            <person name="Higgins S."/>
            <person name="Loffler F."/>
        </authorList>
    </citation>
    <scope>NUCLEOTIDE SEQUENCE</scope>
</reference>
<dbReference type="Gene3D" id="3.30.750.24">
    <property type="entry name" value="STAS domain"/>
    <property type="match status" value="1"/>
</dbReference>
<proteinExistence type="predicted"/>